<dbReference type="Pfam" id="PF01453">
    <property type="entry name" value="B_lectin"/>
    <property type="match status" value="1"/>
</dbReference>
<evidence type="ECO:0000256" key="1">
    <source>
        <dbReference type="ARBA" id="ARBA00022729"/>
    </source>
</evidence>
<name>A0AAN9RIT5_PHACN</name>
<keyword evidence="2" id="KW-1015">Disulfide bond</keyword>
<dbReference type="SUPFAM" id="SSF51110">
    <property type="entry name" value="alpha-D-mannose-specific plant lectins"/>
    <property type="match status" value="1"/>
</dbReference>
<evidence type="ECO:0000313" key="5">
    <source>
        <dbReference type="EMBL" id="KAK7377960.1"/>
    </source>
</evidence>
<dbReference type="CDD" id="cd00028">
    <property type="entry name" value="B_lectin"/>
    <property type="match status" value="1"/>
</dbReference>
<sequence>MIQDRAIWYTNSPNTLVWIANRDHPINGKHSTLSLLKSGNLVFTDAAQFQVWFTNIAATSKQVQLHLQDNGNLVLLESRNISSNVVIWQSFDFPTDTLLPSQAFTKSTGLVSSRSGSNHSSDFCKLFFDSENVLRIMYQGPQVSNVYWLDPWL</sequence>
<gene>
    <name evidence="5" type="ORF">VNO80_03395</name>
</gene>
<accession>A0AAN9RIT5</accession>
<dbReference type="InterPro" id="IPR051343">
    <property type="entry name" value="G-type_lectin_kinases/EP1-like"/>
</dbReference>
<keyword evidence="3" id="KW-0325">Glycoprotein</keyword>
<reference evidence="5 6" key="1">
    <citation type="submission" date="2024-01" db="EMBL/GenBank/DDBJ databases">
        <title>The genomes of 5 underutilized Papilionoideae crops provide insights into root nodulation and disease resistanc.</title>
        <authorList>
            <person name="Jiang F."/>
        </authorList>
    </citation>
    <scope>NUCLEOTIDE SEQUENCE [LARGE SCALE GENOMIC DNA]</scope>
    <source>
        <strain evidence="5">JINMINGXINNONG_FW02</strain>
        <tissue evidence="5">Leaves</tissue>
    </source>
</reference>
<dbReference type="InterPro" id="IPR001480">
    <property type="entry name" value="Bulb-type_lectin_dom"/>
</dbReference>
<keyword evidence="6" id="KW-1185">Reference proteome</keyword>
<evidence type="ECO:0000256" key="3">
    <source>
        <dbReference type="ARBA" id="ARBA00023180"/>
    </source>
</evidence>
<dbReference type="AlphaFoldDB" id="A0AAN9RIT5"/>
<proteinExistence type="predicted"/>
<protein>
    <recommendedName>
        <fullName evidence="4">Bulb-type lectin domain-containing protein</fullName>
    </recommendedName>
</protein>
<organism evidence="5 6">
    <name type="scientific">Phaseolus coccineus</name>
    <name type="common">Scarlet runner bean</name>
    <name type="synonym">Phaseolus multiflorus</name>
    <dbReference type="NCBI Taxonomy" id="3886"/>
    <lineage>
        <taxon>Eukaryota</taxon>
        <taxon>Viridiplantae</taxon>
        <taxon>Streptophyta</taxon>
        <taxon>Embryophyta</taxon>
        <taxon>Tracheophyta</taxon>
        <taxon>Spermatophyta</taxon>
        <taxon>Magnoliopsida</taxon>
        <taxon>eudicotyledons</taxon>
        <taxon>Gunneridae</taxon>
        <taxon>Pentapetalae</taxon>
        <taxon>rosids</taxon>
        <taxon>fabids</taxon>
        <taxon>Fabales</taxon>
        <taxon>Fabaceae</taxon>
        <taxon>Papilionoideae</taxon>
        <taxon>50 kb inversion clade</taxon>
        <taxon>NPAAA clade</taxon>
        <taxon>indigoferoid/millettioid clade</taxon>
        <taxon>Phaseoleae</taxon>
        <taxon>Phaseolus</taxon>
    </lineage>
</organism>
<feature type="domain" description="Bulb-type lectin" evidence="4">
    <location>
        <begin position="1"/>
        <end position="88"/>
    </location>
</feature>
<dbReference type="EMBL" id="JAYMYR010000002">
    <property type="protein sequence ID" value="KAK7377960.1"/>
    <property type="molecule type" value="Genomic_DNA"/>
</dbReference>
<dbReference type="SMART" id="SM00108">
    <property type="entry name" value="B_lectin"/>
    <property type="match status" value="1"/>
</dbReference>
<evidence type="ECO:0000259" key="4">
    <source>
        <dbReference type="PROSITE" id="PS50927"/>
    </source>
</evidence>
<evidence type="ECO:0000256" key="2">
    <source>
        <dbReference type="ARBA" id="ARBA00023157"/>
    </source>
</evidence>
<evidence type="ECO:0000313" key="6">
    <source>
        <dbReference type="Proteomes" id="UP001374584"/>
    </source>
</evidence>
<comment type="caution">
    <text evidence="5">The sequence shown here is derived from an EMBL/GenBank/DDBJ whole genome shotgun (WGS) entry which is preliminary data.</text>
</comment>
<dbReference type="Gene3D" id="2.90.10.10">
    <property type="entry name" value="Bulb-type lectin domain"/>
    <property type="match status" value="1"/>
</dbReference>
<dbReference type="PROSITE" id="PS50927">
    <property type="entry name" value="BULB_LECTIN"/>
    <property type="match status" value="1"/>
</dbReference>
<keyword evidence="1" id="KW-0732">Signal</keyword>
<dbReference type="PANTHER" id="PTHR47976">
    <property type="entry name" value="G-TYPE LECTIN S-RECEPTOR-LIKE SERINE/THREONINE-PROTEIN KINASE SD2-5"/>
    <property type="match status" value="1"/>
</dbReference>
<dbReference type="Proteomes" id="UP001374584">
    <property type="component" value="Unassembled WGS sequence"/>
</dbReference>
<dbReference type="InterPro" id="IPR036426">
    <property type="entry name" value="Bulb-type_lectin_dom_sf"/>
</dbReference>
<dbReference type="PANTHER" id="PTHR47976:SF63">
    <property type="entry name" value="TYROSINE KINASE FAMILY PROTEIN"/>
    <property type="match status" value="1"/>
</dbReference>